<name>A0A1L6ZJ77_BACIA</name>
<accession>A0A1L6ZJ77</accession>
<dbReference type="Proteomes" id="UP000185426">
    <property type="component" value="Chromosome"/>
</dbReference>
<dbReference type="RefSeq" id="WP_075622645.1">
    <property type="nucleotide sequence ID" value="NZ_CP015607.1"/>
</dbReference>
<protein>
    <submittedName>
        <fullName evidence="1">Uncharacterized protein</fullName>
    </submittedName>
</protein>
<sequence length="128" mass="14412">MQDIKEFHEWREDQGLTQEDGHLISEITVCLSSLKYGAALSEDKQKAILERYLRTFPQVGLPKSLQDASEITFKDFSNIVKNGTGKEVSVEELLYSLHKQGLCKELCEHLLETADTGKAKELLSSIKA</sequence>
<evidence type="ECO:0000313" key="1">
    <source>
        <dbReference type="EMBL" id="APT46570.1"/>
    </source>
</evidence>
<gene>
    <name evidence="1" type="ORF">BSA145_12360</name>
</gene>
<dbReference type="EMBL" id="CP015607">
    <property type="protein sequence ID" value="APT46570.1"/>
    <property type="molecule type" value="Genomic_DNA"/>
</dbReference>
<organism evidence="1">
    <name type="scientific">Bacillus safensis</name>
    <dbReference type="NCBI Taxonomy" id="561879"/>
    <lineage>
        <taxon>Bacteria</taxon>
        <taxon>Bacillati</taxon>
        <taxon>Bacillota</taxon>
        <taxon>Bacilli</taxon>
        <taxon>Bacillales</taxon>
        <taxon>Bacillaceae</taxon>
        <taxon>Bacillus</taxon>
    </lineage>
</organism>
<dbReference type="AlphaFoldDB" id="A0A1L6ZJ77"/>
<proteinExistence type="predicted"/>
<reference evidence="1" key="1">
    <citation type="submission" date="2016-05" db="EMBL/GenBank/DDBJ databases">
        <title>Complete Genome and Methylome Analysis of Psychrotrophic Bacterial Isolates from Antarctic Lake Untersee.</title>
        <authorList>
            <person name="Fomenkov A."/>
            <person name="Akimov V.N."/>
            <person name="Vasilyeva L.V."/>
            <person name="Andersen D."/>
            <person name="Vincze T."/>
            <person name="Roberts R.J."/>
        </authorList>
    </citation>
    <scope>NUCLEOTIDE SEQUENCE [LARGE SCALE GENOMIC DNA]</scope>
    <source>
        <strain evidence="1">U14-5</strain>
    </source>
</reference>